<protein>
    <submittedName>
        <fullName evidence="4">Glycosyltransferase family 2 protein</fullName>
        <ecNumber evidence="4">2.4.-.-</ecNumber>
    </submittedName>
</protein>
<dbReference type="PANTHER" id="PTHR43630">
    <property type="entry name" value="POLY-BETA-1,6-N-ACETYL-D-GLUCOSAMINE SYNTHASE"/>
    <property type="match status" value="1"/>
</dbReference>
<keyword evidence="2" id="KW-1133">Transmembrane helix</keyword>
<dbReference type="InterPro" id="IPR001173">
    <property type="entry name" value="Glyco_trans_2-like"/>
</dbReference>
<dbReference type="EMBL" id="JAUQSZ010000001">
    <property type="protein sequence ID" value="MDO7840923.1"/>
    <property type="molecule type" value="Genomic_DNA"/>
</dbReference>
<keyword evidence="2" id="KW-0472">Membrane</keyword>
<reference evidence="4" key="1">
    <citation type="submission" date="2023-07" db="EMBL/GenBank/DDBJ databases">
        <authorList>
            <person name="Kim M.K."/>
        </authorList>
    </citation>
    <scope>NUCLEOTIDE SEQUENCE</scope>
    <source>
        <strain evidence="4">CA1-15</strain>
    </source>
</reference>
<dbReference type="GO" id="GO:0016757">
    <property type="term" value="F:glycosyltransferase activity"/>
    <property type="evidence" value="ECO:0007669"/>
    <property type="project" value="UniProtKB-KW"/>
</dbReference>
<dbReference type="RefSeq" id="WP_304559272.1">
    <property type="nucleotide sequence ID" value="NZ_JAUQSZ010000001.1"/>
</dbReference>
<evidence type="ECO:0000313" key="5">
    <source>
        <dbReference type="Proteomes" id="UP001176468"/>
    </source>
</evidence>
<evidence type="ECO:0000259" key="3">
    <source>
        <dbReference type="Pfam" id="PF00535"/>
    </source>
</evidence>
<comment type="similarity">
    <text evidence="1">Belongs to the glycosyltransferase 2 family. WaaE/KdtX subfamily.</text>
</comment>
<dbReference type="PANTHER" id="PTHR43630:SF2">
    <property type="entry name" value="GLYCOSYLTRANSFERASE"/>
    <property type="match status" value="1"/>
</dbReference>
<name>A0ABT8ZTM8_9SPHN</name>
<sequence length="257" mass="29273">MSAFSDRITPLIITFNEEANIARTLAPLGWAREILVIDSGSTDRTLEILARDPRIRVVTRTFDSFAGQCNFGLEQVRTEWALSLDADYQLSPELTAEIAALDPGADVAGYSAAFVYCVFGRPLRSTLYPPRTVLYRRACARYRDVGHGHKVDIEGVVQPLAAKIRHDDRKPTRRWFTSQIGYVAREADYIVSLPPERRSRLQKLRMMAWPAPLIMVFYTLFWRGYVLDGRAGLYYSLQRVLAELMLAVEIADRRLRG</sequence>
<keyword evidence="2" id="KW-0812">Transmembrane</keyword>
<dbReference type="EC" id="2.4.-.-" evidence="4"/>
<organism evidence="4 5">
    <name type="scientific">Sphingomonas immobilis</name>
    <dbReference type="NCBI Taxonomy" id="3063997"/>
    <lineage>
        <taxon>Bacteria</taxon>
        <taxon>Pseudomonadati</taxon>
        <taxon>Pseudomonadota</taxon>
        <taxon>Alphaproteobacteria</taxon>
        <taxon>Sphingomonadales</taxon>
        <taxon>Sphingomonadaceae</taxon>
        <taxon>Sphingomonas</taxon>
    </lineage>
</organism>
<evidence type="ECO:0000256" key="1">
    <source>
        <dbReference type="ARBA" id="ARBA00038494"/>
    </source>
</evidence>
<keyword evidence="4" id="KW-0808">Transferase</keyword>
<evidence type="ECO:0000313" key="4">
    <source>
        <dbReference type="EMBL" id="MDO7840923.1"/>
    </source>
</evidence>
<keyword evidence="5" id="KW-1185">Reference proteome</keyword>
<accession>A0ABT8ZTM8</accession>
<dbReference type="Pfam" id="PF00535">
    <property type="entry name" value="Glycos_transf_2"/>
    <property type="match status" value="1"/>
</dbReference>
<dbReference type="Proteomes" id="UP001176468">
    <property type="component" value="Unassembled WGS sequence"/>
</dbReference>
<comment type="caution">
    <text evidence="4">The sequence shown here is derived from an EMBL/GenBank/DDBJ whole genome shotgun (WGS) entry which is preliminary data.</text>
</comment>
<feature type="domain" description="Glycosyltransferase 2-like" evidence="3">
    <location>
        <begin position="12"/>
        <end position="128"/>
    </location>
</feature>
<keyword evidence="4" id="KW-0328">Glycosyltransferase</keyword>
<gene>
    <name evidence="4" type="ORF">Q5H94_01165</name>
</gene>
<dbReference type="InterPro" id="IPR029044">
    <property type="entry name" value="Nucleotide-diphossugar_trans"/>
</dbReference>
<dbReference type="Gene3D" id="3.90.550.10">
    <property type="entry name" value="Spore Coat Polysaccharide Biosynthesis Protein SpsA, Chain A"/>
    <property type="match status" value="1"/>
</dbReference>
<dbReference type="SUPFAM" id="SSF53448">
    <property type="entry name" value="Nucleotide-diphospho-sugar transferases"/>
    <property type="match status" value="1"/>
</dbReference>
<proteinExistence type="inferred from homology"/>
<evidence type="ECO:0000256" key="2">
    <source>
        <dbReference type="SAM" id="Phobius"/>
    </source>
</evidence>
<dbReference type="CDD" id="cd02511">
    <property type="entry name" value="Beta4Glucosyltransferase"/>
    <property type="match status" value="1"/>
</dbReference>
<feature type="transmembrane region" description="Helical" evidence="2">
    <location>
        <begin position="207"/>
        <end position="226"/>
    </location>
</feature>